<sequence>MIELLCGHIAASPSLSYLLGMLRFISRFIGYWFLAGALVAAVMDGAKTIAANSLTLTPLADVAKLVAPTAFDTLHAASAPFWAPLANAVLGCPAWLVLGVVGSLLILIGTLRRRETIGWDAAV</sequence>
<dbReference type="AlphaFoldDB" id="A0A1H9IBG5"/>
<evidence type="ECO:0000313" key="2">
    <source>
        <dbReference type="EMBL" id="SEQ71872.1"/>
    </source>
</evidence>
<keyword evidence="1" id="KW-1133">Transmembrane helix</keyword>
<dbReference type="EMBL" id="FOFG01000007">
    <property type="protein sequence ID" value="SEQ71872.1"/>
    <property type="molecule type" value="Genomic_DNA"/>
</dbReference>
<feature type="transmembrane region" description="Helical" evidence="1">
    <location>
        <begin position="24"/>
        <end position="43"/>
    </location>
</feature>
<gene>
    <name evidence="2" type="ORF">SAMN05216548_10746</name>
</gene>
<evidence type="ECO:0000256" key="1">
    <source>
        <dbReference type="SAM" id="Phobius"/>
    </source>
</evidence>
<protein>
    <submittedName>
        <fullName evidence="2">Uncharacterized protein</fullName>
    </submittedName>
</protein>
<name>A0A1H9IBG5_9HYPH</name>
<accession>A0A1H9IBG5</accession>
<dbReference type="Proteomes" id="UP000199647">
    <property type="component" value="Unassembled WGS sequence"/>
</dbReference>
<organism evidence="2 3">
    <name type="scientific">Faunimonas pinastri</name>
    <dbReference type="NCBI Taxonomy" id="1855383"/>
    <lineage>
        <taxon>Bacteria</taxon>
        <taxon>Pseudomonadati</taxon>
        <taxon>Pseudomonadota</taxon>
        <taxon>Alphaproteobacteria</taxon>
        <taxon>Hyphomicrobiales</taxon>
        <taxon>Afifellaceae</taxon>
        <taxon>Faunimonas</taxon>
    </lineage>
</organism>
<reference evidence="2 3" key="1">
    <citation type="submission" date="2016-10" db="EMBL/GenBank/DDBJ databases">
        <authorList>
            <person name="de Groot N.N."/>
        </authorList>
    </citation>
    <scope>NUCLEOTIDE SEQUENCE [LARGE SCALE GENOMIC DNA]</scope>
    <source>
        <strain evidence="2 3">A52C2</strain>
    </source>
</reference>
<proteinExistence type="predicted"/>
<dbReference type="STRING" id="1855383.SAMN05216548_10746"/>
<keyword evidence="1" id="KW-0472">Membrane</keyword>
<keyword evidence="3" id="KW-1185">Reference proteome</keyword>
<keyword evidence="1" id="KW-0812">Transmembrane</keyword>
<feature type="transmembrane region" description="Helical" evidence="1">
    <location>
        <begin position="81"/>
        <end position="108"/>
    </location>
</feature>
<evidence type="ECO:0000313" key="3">
    <source>
        <dbReference type="Proteomes" id="UP000199647"/>
    </source>
</evidence>